<dbReference type="SUPFAM" id="SSF140869">
    <property type="entry name" value="GUN4-like"/>
    <property type="match status" value="1"/>
</dbReference>
<dbReference type="RefSeq" id="WP_220611314.1">
    <property type="nucleotide sequence ID" value="NZ_CP080598.1"/>
</dbReference>
<dbReference type="InterPro" id="IPR037215">
    <property type="entry name" value="GUN4-like_sf"/>
</dbReference>
<dbReference type="PANTHER" id="PTHR34800">
    <property type="entry name" value="TETRAPYRROLE-BINDING PROTEIN, CHLOROPLASTIC"/>
    <property type="match status" value="1"/>
</dbReference>
<keyword evidence="3" id="KW-1185">Reference proteome</keyword>
<dbReference type="PANTHER" id="PTHR34800:SF1">
    <property type="entry name" value="TETRAPYRROLE-BINDING PROTEIN, CHLOROPLASTIC"/>
    <property type="match status" value="1"/>
</dbReference>
<sequence>MNTNQVLSTTNPEYQKLETLLKSGNWKEADYETARLILKIANREKEGVLKLANIQNFPIEQLHIIDKMWVKYSNSHFGFSIQKQIYQNLITEKDPQKNYQQNWSDFCEKIGWKQAKKWLNYKDSDCNLTAPTAHLPCRGWGCLVAWWWVVDWKEAILARIYLLSHPDL</sequence>
<dbReference type="Gene3D" id="1.10.10.1770">
    <property type="entry name" value="Gun4-like"/>
    <property type="match status" value="1"/>
</dbReference>
<feature type="domain" description="GUN4-like" evidence="1">
    <location>
        <begin position="9"/>
        <end position="138"/>
    </location>
</feature>
<dbReference type="InterPro" id="IPR008629">
    <property type="entry name" value="GUN4-like"/>
</dbReference>
<accession>A0ABX8X4G0</accession>
<dbReference type="CDD" id="cd16383">
    <property type="entry name" value="GUN4"/>
    <property type="match status" value="1"/>
</dbReference>
<proteinExistence type="predicted"/>
<dbReference type="Gene3D" id="1.25.40.620">
    <property type="match status" value="1"/>
</dbReference>
<evidence type="ECO:0000313" key="3">
    <source>
        <dbReference type="Proteomes" id="UP000826540"/>
    </source>
</evidence>
<dbReference type="EMBL" id="CP080598">
    <property type="protein sequence ID" value="QYX33578.1"/>
    <property type="molecule type" value="Genomic_DNA"/>
</dbReference>
<evidence type="ECO:0000313" key="2">
    <source>
        <dbReference type="EMBL" id="QYX33578.1"/>
    </source>
</evidence>
<dbReference type="Proteomes" id="UP000826540">
    <property type="component" value="Chromosome"/>
</dbReference>
<dbReference type="Pfam" id="PF05419">
    <property type="entry name" value="GUN4"/>
    <property type="match status" value="1"/>
</dbReference>
<evidence type="ECO:0000259" key="1">
    <source>
        <dbReference type="Pfam" id="PF05419"/>
    </source>
</evidence>
<protein>
    <submittedName>
        <fullName evidence="2">GUN4 domain-containing protein</fullName>
    </submittedName>
</protein>
<gene>
    <name evidence="2" type="ORF">K2F26_09830</name>
</gene>
<organism evidence="2 3">
    <name type="scientific">Sphaerospermopsis torques-reginae ITEP-024</name>
    <dbReference type="NCBI Taxonomy" id="984208"/>
    <lineage>
        <taxon>Bacteria</taxon>
        <taxon>Bacillati</taxon>
        <taxon>Cyanobacteriota</taxon>
        <taxon>Cyanophyceae</taxon>
        <taxon>Nostocales</taxon>
        <taxon>Aphanizomenonaceae</taxon>
        <taxon>Sphaerospermopsis</taxon>
        <taxon>Sphaerospermopsis torques-reginae</taxon>
    </lineage>
</organism>
<reference evidence="2 3" key="1">
    <citation type="journal article" date="2022" name="J. Am. Chem. Soc.">
        <title>Biosynthesis of Guanitoxin Enables Global Environmental Detection in Freshwater Cyanobacteria.</title>
        <authorList>
            <person name="Lima S.T."/>
            <person name="Fallon T.R."/>
            <person name="Cordoza J.L."/>
            <person name="Chekan J.R."/>
            <person name="Delbaje E."/>
            <person name="Hopiavuori A.R."/>
            <person name="Alvarenga D.O."/>
            <person name="Wood S.M."/>
            <person name="Luhavaya H."/>
            <person name="Baumgartner J.T."/>
            <person name="Dorr F.A."/>
            <person name="Etchegaray A."/>
            <person name="Pinto E."/>
            <person name="McKinnie S.M.K."/>
            <person name="Fiore M.F."/>
            <person name="Moore B.S."/>
        </authorList>
    </citation>
    <scope>NUCLEOTIDE SEQUENCE [LARGE SCALE GENOMIC DNA]</scope>
    <source>
        <strain evidence="2 3">ITEP-024</strain>
    </source>
</reference>
<name>A0ABX8X4G0_9CYAN</name>